<evidence type="ECO:0000256" key="11">
    <source>
        <dbReference type="ARBA" id="ARBA00023136"/>
    </source>
</evidence>
<protein>
    <submittedName>
        <fullName evidence="13">Cytochrome d ubiquinol oxidase subunit II</fullName>
    </submittedName>
</protein>
<dbReference type="PIRSF" id="PIRSF000267">
    <property type="entry name" value="Cyt_oxidse_sub2"/>
    <property type="match status" value="1"/>
</dbReference>
<feature type="transmembrane region" description="Helical" evidence="12">
    <location>
        <begin position="165"/>
        <end position="190"/>
    </location>
</feature>
<evidence type="ECO:0000256" key="10">
    <source>
        <dbReference type="ARBA" id="ARBA00023004"/>
    </source>
</evidence>
<dbReference type="Proteomes" id="UP001589628">
    <property type="component" value="Unassembled WGS sequence"/>
</dbReference>
<evidence type="ECO:0000256" key="3">
    <source>
        <dbReference type="ARBA" id="ARBA00022448"/>
    </source>
</evidence>
<evidence type="ECO:0000256" key="4">
    <source>
        <dbReference type="ARBA" id="ARBA00022475"/>
    </source>
</evidence>
<comment type="subcellular location">
    <subcellularLocation>
        <location evidence="1">Cell membrane</location>
        <topology evidence="1">Multi-pass membrane protein</topology>
    </subcellularLocation>
</comment>
<keyword evidence="5" id="KW-0349">Heme</keyword>
<proteinExistence type="inferred from homology"/>
<keyword evidence="6 12" id="KW-0812">Transmembrane</keyword>
<keyword evidence="4" id="KW-1003">Cell membrane</keyword>
<evidence type="ECO:0000256" key="1">
    <source>
        <dbReference type="ARBA" id="ARBA00004651"/>
    </source>
</evidence>
<keyword evidence="14" id="KW-1185">Reference proteome</keyword>
<dbReference type="EMBL" id="JBHLZN010000001">
    <property type="protein sequence ID" value="MFB9885240.1"/>
    <property type="molecule type" value="Genomic_DNA"/>
</dbReference>
<evidence type="ECO:0000256" key="6">
    <source>
        <dbReference type="ARBA" id="ARBA00022692"/>
    </source>
</evidence>
<comment type="caution">
    <text evidence="13">The sequence shown here is derived from an EMBL/GenBank/DDBJ whole genome shotgun (WGS) entry which is preliminary data.</text>
</comment>
<keyword evidence="9 12" id="KW-1133">Transmembrane helix</keyword>
<evidence type="ECO:0000313" key="14">
    <source>
        <dbReference type="Proteomes" id="UP001589628"/>
    </source>
</evidence>
<comment type="similarity">
    <text evidence="2">Belongs to the cytochrome ubiquinol oxidase subunit 2 family.</text>
</comment>
<evidence type="ECO:0000256" key="5">
    <source>
        <dbReference type="ARBA" id="ARBA00022617"/>
    </source>
</evidence>
<evidence type="ECO:0000256" key="7">
    <source>
        <dbReference type="ARBA" id="ARBA00022723"/>
    </source>
</evidence>
<evidence type="ECO:0000313" key="13">
    <source>
        <dbReference type="EMBL" id="MFB9885240.1"/>
    </source>
</evidence>
<evidence type="ECO:0000256" key="2">
    <source>
        <dbReference type="ARBA" id="ARBA00007543"/>
    </source>
</evidence>
<reference evidence="13 14" key="1">
    <citation type="submission" date="2024-09" db="EMBL/GenBank/DDBJ databases">
        <authorList>
            <person name="Sun Q."/>
            <person name="Mori K."/>
        </authorList>
    </citation>
    <scope>NUCLEOTIDE SEQUENCE [LARGE SCALE GENOMIC DNA]</scope>
    <source>
        <strain evidence="13 14">ATCC 51285</strain>
    </source>
</reference>
<keyword evidence="11 12" id="KW-0472">Membrane</keyword>
<dbReference type="InterPro" id="IPR003317">
    <property type="entry name" value="Cyt-d_oxidase_su2"/>
</dbReference>
<dbReference type="RefSeq" id="WP_027313166.1">
    <property type="nucleotide sequence ID" value="NZ_JBHLZN010000001.1"/>
</dbReference>
<evidence type="ECO:0000256" key="9">
    <source>
        <dbReference type="ARBA" id="ARBA00022989"/>
    </source>
</evidence>
<evidence type="ECO:0000256" key="12">
    <source>
        <dbReference type="SAM" id="Phobius"/>
    </source>
</evidence>
<keyword evidence="8" id="KW-0249">Electron transport</keyword>
<feature type="transmembrane region" description="Helical" evidence="12">
    <location>
        <begin position="12"/>
        <end position="39"/>
    </location>
</feature>
<name>A0ABV5Z8S2_9GAMM</name>
<feature type="transmembrane region" description="Helical" evidence="12">
    <location>
        <begin position="256"/>
        <end position="276"/>
    </location>
</feature>
<feature type="transmembrane region" description="Helical" evidence="12">
    <location>
        <begin position="283"/>
        <end position="309"/>
    </location>
</feature>
<feature type="transmembrane region" description="Helical" evidence="12">
    <location>
        <begin position="85"/>
        <end position="102"/>
    </location>
</feature>
<keyword evidence="10" id="KW-0408">Iron</keyword>
<keyword evidence="3" id="KW-0813">Transport</keyword>
<gene>
    <name evidence="13" type="primary">cydB</name>
    <name evidence="13" type="ORF">ACFFLH_02275</name>
</gene>
<feature type="transmembrane region" description="Helical" evidence="12">
    <location>
        <begin position="202"/>
        <end position="223"/>
    </location>
</feature>
<evidence type="ECO:0000256" key="8">
    <source>
        <dbReference type="ARBA" id="ARBA00022982"/>
    </source>
</evidence>
<dbReference type="NCBIfam" id="TIGR00203">
    <property type="entry name" value="cydB"/>
    <property type="match status" value="1"/>
</dbReference>
<accession>A0ABV5Z8S2</accession>
<feature type="transmembrane region" description="Helical" evidence="12">
    <location>
        <begin position="123"/>
        <end position="145"/>
    </location>
</feature>
<dbReference type="PANTHER" id="PTHR43141:SF5">
    <property type="entry name" value="CYTOCHROME BD-I UBIQUINOL OXIDASE SUBUNIT 2"/>
    <property type="match status" value="1"/>
</dbReference>
<dbReference type="PANTHER" id="PTHR43141">
    <property type="entry name" value="CYTOCHROME BD2 SUBUNIT II"/>
    <property type="match status" value="1"/>
</dbReference>
<keyword evidence="7" id="KW-0479">Metal-binding</keyword>
<feature type="transmembrane region" description="Helical" evidence="12">
    <location>
        <begin position="329"/>
        <end position="350"/>
    </location>
</feature>
<dbReference type="Pfam" id="PF02322">
    <property type="entry name" value="Cyt_bd_oxida_II"/>
    <property type="match status" value="1"/>
</dbReference>
<organism evidence="13 14">
    <name type="scientific">Balneatrix alpica</name>
    <dbReference type="NCBI Taxonomy" id="75684"/>
    <lineage>
        <taxon>Bacteria</taxon>
        <taxon>Pseudomonadati</taxon>
        <taxon>Pseudomonadota</taxon>
        <taxon>Gammaproteobacteria</taxon>
        <taxon>Oceanospirillales</taxon>
        <taxon>Balneatrichaceae</taxon>
        <taxon>Balneatrix</taxon>
    </lineage>
</organism>
<sequence length="372" mass="41015">MLDLHTLQIIWWGIIALLLIGFALTDGFDIGAAILLPFLGRTDQERRIIINSLGPHWEGNQVWLVTAGAALFAAWPPVYATAFSGLYWAMLLVLFALFLRPVGFDYRSKLDNPRWRQSWDWALFSGSLLPALLFGVAFANLFYGIPFRLDEFLRPSFAGSFWQLLHPFALIVGLLSLSMLVLHGAAWLVLRTTGELAQRALGYRRWAAVATLACYLLAGGWLLSQINGMSLIGEATAGNPTLKQVNLLNPGWQANYHAHPLSYGLILLAGLGLLLASGKGRWLGFLGSSLSIIGIMLSAGWALFPFVLPSNLVISHSLTLFDASSSSKTLGFMLIAAAIFVPLILAYSLWCYKRMWGKLDQAHIEAHSHSLY</sequence>